<dbReference type="Gene3D" id="1.10.10.60">
    <property type="entry name" value="Homeodomain-like"/>
    <property type="match status" value="1"/>
</dbReference>
<keyword evidence="6" id="KW-1185">Reference proteome</keyword>
<proteinExistence type="predicted"/>
<dbReference type="EMBL" id="CP041690">
    <property type="protein sequence ID" value="QEE20590.1"/>
    <property type="molecule type" value="Genomic_DNA"/>
</dbReference>
<dbReference type="PANTHER" id="PTHR43280">
    <property type="entry name" value="ARAC-FAMILY TRANSCRIPTIONAL REGULATOR"/>
    <property type="match status" value="1"/>
</dbReference>
<dbReference type="RefSeq" id="WP_147656011.1">
    <property type="nucleotide sequence ID" value="NZ_BMFM01000001.1"/>
</dbReference>
<dbReference type="PROSITE" id="PS01124">
    <property type="entry name" value="HTH_ARAC_FAMILY_2"/>
    <property type="match status" value="1"/>
</dbReference>
<dbReference type="InterPro" id="IPR020449">
    <property type="entry name" value="Tscrpt_reg_AraC-type_HTH"/>
</dbReference>
<dbReference type="Pfam" id="PF12833">
    <property type="entry name" value="HTH_18"/>
    <property type="match status" value="1"/>
</dbReference>
<organism evidence="5 6">
    <name type="scientific">Paradevosia tibetensis</name>
    <dbReference type="NCBI Taxonomy" id="1447062"/>
    <lineage>
        <taxon>Bacteria</taxon>
        <taxon>Pseudomonadati</taxon>
        <taxon>Pseudomonadota</taxon>
        <taxon>Alphaproteobacteria</taxon>
        <taxon>Hyphomicrobiales</taxon>
        <taxon>Devosiaceae</taxon>
        <taxon>Paradevosia</taxon>
    </lineage>
</organism>
<evidence type="ECO:0000313" key="5">
    <source>
        <dbReference type="EMBL" id="QEE20590.1"/>
    </source>
</evidence>
<dbReference type="PANTHER" id="PTHR43280:SF32">
    <property type="entry name" value="TRANSCRIPTIONAL REGULATORY PROTEIN"/>
    <property type="match status" value="1"/>
</dbReference>
<dbReference type="GO" id="GO:0003700">
    <property type="term" value="F:DNA-binding transcription factor activity"/>
    <property type="evidence" value="ECO:0007669"/>
    <property type="project" value="InterPro"/>
</dbReference>
<evidence type="ECO:0000256" key="3">
    <source>
        <dbReference type="ARBA" id="ARBA00023163"/>
    </source>
</evidence>
<dbReference type="PRINTS" id="PR00032">
    <property type="entry name" value="HTHARAC"/>
</dbReference>
<name>A0A5B9DMN3_9HYPH</name>
<feature type="domain" description="HTH araC/xylS-type" evidence="4">
    <location>
        <begin position="198"/>
        <end position="296"/>
    </location>
</feature>
<evidence type="ECO:0000256" key="2">
    <source>
        <dbReference type="ARBA" id="ARBA00023125"/>
    </source>
</evidence>
<evidence type="ECO:0000313" key="6">
    <source>
        <dbReference type="Proteomes" id="UP000321062"/>
    </source>
</evidence>
<dbReference type="KEGG" id="yti:FNA67_10600"/>
<keyword evidence="3" id="KW-0804">Transcription</keyword>
<dbReference type="Proteomes" id="UP000321062">
    <property type="component" value="Chromosome"/>
</dbReference>
<evidence type="ECO:0000259" key="4">
    <source>
        <dbReference type="PROSITE" id="PS01124"/>
    </source>
</evidence>
<gene>
    <name evidence="5" type="ORF">FNA67_10600</name>
</gene>
<accession>A0A5B9DMN3</accession>
<dbReference type="AlphaFoldDB" id="A0A5B9DMN3"/>
<dbReference type="OrthoDB" id="9814125at2"/>
<evidence type="ECO:0000256" key="1">
    <source>
        <dbReference type="ARBA" id="ARBA00023015"/>
    </source>
</evidence>
<dbReference type="GO" id="GO:0043565">
    <property type="term" value="F:sequence-specific DNA binding"/>
    <property type="evidence" value="ECO:0007669"/>
    <property type="project" value="InterPro"/>
</dbReference>
<protein>
    <submittedName>
        <fullName evidence="5">Helix-turn-helix domain-containing protein</fullName>
    </submittedName>
</protein>
<sequence length="312" mass="34206">MTKWTFRREKCTFTINRERYVNRGRHTGIEIEVQAIASALSMSEWDLHAPRQSGLAHAFVLVSGSGTYLIDEADFTLDAPCVLWLPAGHGGKVRLQAGARGMSLAVIDVALNRVIPSTSVAGALRAAMDRPLLGVRVDVGLARGLIKDIEDIQREADGDLPGRREAIMSRLSLILIAFWRLASSGTKLPQASPRVLVQGFLQLVELHARAHWTIAAYARALGITADRLTTAIRRATGLSPLELVHQRLMDDADALLEHSNLQVAEIAETLGFKDAGYFNRFFARRKGMSPGRFRKQAIASKGALDGSYSAWP</sequence>
<reference evidence="5 6" key="1">
    <citation type="journal article" date="2015" name="Int. J. Syst. Evol. Microbiol.">
        <title>Youhaiella tibetensis gen. nov., sp. nov., isolated from subsurface sediment.</title>
        <authorList>
            <person name="Wang Y.X."/>
            <person name="Huang F.Q."/>
            <person name="Nogi Y."/>
            <person name="Pang S.J."/>
            <person name="Wang P.K."/>
            <person name="Lv J."/>
        </authorList>
    </citation>
    <scope>NUCLEOTIDE SEQUENCE [LARGE SCALE GENOMIC DNA]</scope>
    <source>
        <strain evidence="6">fig4</strain>
    </source>
</reference>
<dbReference type="InterPro" id="IPR018060">
    <property type="entry name" value="HTH_AraC"/>
</dbReference>
<keyword evidence="1" id="KW-0805">Transcription regulation</keyword>
<dbReference type="InterPro" id="IPR009057">
    <property type="entry name" value="Homeodomain-like_sf"/>
</dbReference>
<dbReference type="SMART" id="SM00342">
    <property type="entry name" value="HTH_ARAC"/>
    <property type="match status" value="1"/>
</dbReference>
<dbReference type="SUPFAM" id="SSF46689">
    <property type="entry name" value="Homeodomain-like"/>
    <property type="match status" value="1"/>
</dbReference>
<keyword evidence="2" id="KW-0238">DNA-binding</keyword>